<evidence type="ECO:0000313" key="1">
    <source>
        <dbReference type="EMBL" id="JAH64572.1"/>
    </source>
</evidence>
<accession>A0A0E9UFS7</accession>
<reference evidence="1" key="2">
    <citation type="journal article" date="2015" name="Fish Shellfish Immunol.">
        <title>Early steps in the European eel (Anguilla anguilla)-Vibrio vulnificus interaction in the gills: Role of the RtxA13 toxin.</title>
        <authorList>
            <person name="Callol A."/>
            <person name="Pajuelo D."/>
            <person name="Ebbesson L."/>
            <person name="Teles M."/>
            <person name="MacKenzie S."/>
            <person name="Amaro C."/>
        </authorList>
    </citation>
    <scope>NUCLEOTIDE SEQUENCE</scope>
</reference>
<organism evidence="1">
    <name type="scientific">Anguilla anguilla</name>
    <name type="common">European freshwater eel</name>
    <name type="synonym">Muraena anguilla</name>
    <dbReference type="NCBI Taxonomy" id="7936"/>
    <lineage>
        <taxon>Eukaryota</taxon>
        <taxon>Metazoa</taxon>
        <taxon>Chordata</taxon>
        <taxon>Craniata</taxon>
        <taxon>Vertebrata</taxon>
        <taxon>Euteleostomi</taxon>
        <taxon>Actinopterygii</taxon>
        <taxon>Neopterygii</taxon>
        <taxon>Teleostei</taxon>
        <taxon>Anguilliformes</taxon>
        <taxon>Anguillidae</taxon>
        <taxon>Anguilla</taxon>
    </lineage>
</organism>
<reference evidence="1" key="1">
    <citation type="submission" date="2014-11" db="EMBL/GenBank/DDBJ databases">
        <authorList>
            <person name="Amaro Gonzalez C."/>
        </authorList>
    </citation>
    <scope>NUCLEOTIDE SEQUENCE</scope>
</reference>
<proteinExistence type="predicted"/>
<dbReference type="EMBL" id="GBXM01044005">
    <property type="protein sequence ID" value="JAH64572.1"/>
    <property type="molecule type" value="Transcribed_RNA"/>
</dbReference>
<dbReference type="AlphaFoldDB" id="A0A0E9UFS7"/>
<name>A0A0E9UFS7_ANGAN</name>
<sequence>MLFETSRVSQNICCCSWQQMQVQRYFSG</sequence>
<protein>
    <submittedName>
        <fullName evidence="1">Uncharacterized protein</fullName>
    </submittedName>
</protein>